<dbReference type="RefSeq" id="WP_085880924.1">
    <property type="nucleotide sequence ID" value="NZ_FWFZ01000044.1"/>
</dbReference>
<proteinExistence type="predicted"/>
<sequence>MGKGSRWIAAWAVVLGVAVVGNYLSTWAMIPLVRTFSAHSDASAATLIVLLRVVLWIVILGFAIWLAAKLVK</sequence>
<protein>
    <submittedName>
        <fullName evidence="2">Uncharacterized protein</fullName>
    </submittedName>
</protein>
<dbReference type="AlphaFoldDB" id="A0A1Y5U1X0"/>
<dbReference type="Proteomes" id="UP000193900">
    <property type="component" value="Unassembled WGS sequence"/>
</dbReference>
<organism evidence="2 3">
    <name type="scientific">Roseisalinus antarcticus</name>
    <dbReference type="NCBI Taxonomy" id="254357"/>
    <lineage>
        <taxon>Bacteria</taxon>
        <taxon>Pseudomonadati</taxon>
        <taxon>Pseudomonadota</taxon>
        <taxon>Alphaproteobacteria</taxon>
        <taxon>Rhodobacterales</taxon>
        <taxon>Roseobacteraceae</taxon>
        <taxon>Roseisalinus</taxon>
    </lineage>
</organism>
<keyword evidence="1" id="KW-0472">Membrane</keyword>
<gene>
    <name evidence="2" type="ORF">ROA7023_04219</name>
</gene>
<dbReference type="EMBL" id="FWFZ01000044">
    <property type="protein sequence ID" value="SLN76637.1"/>
    <property type="molecule type" value="Genomic_DNA"/>
</dbReference>
<feature type="transmembrane region" description="Helical" evidence="1">
    <location>
        <begin position="42"/>
        <end position="68"/>
    </location>
</feature>
<evidence type="ECO:0000313" key="3">
    <source>
        <dbReference type="Proteomes" id="UP000193900"/>
    </source>
</evidence>
<evidence type="ECO:0000313" key="2">
    <source>
        <dbReference type="EMBL" id="SLN76637.1"/>
    </source>
</evidence>
<keyword evidence="1" id="KW-1133">Transmembrane helix</keyword>
<feature type="transmembrane region" description="Helical" evidence="1">
    <location>
        <begin position="7"/>
        <end position="30"/>
    </location>
</feature>
<keyword evidence="1" id="KW-0812">Transmembrane</keyword>
<name>A0A1Y5U1X0_9RHOB</name>
<evidence type="ECO:0000256" key="1">
    <source>
        <dbReference type="SAM" id="Phobius"/>
    </source>
</evidence>
<keyword evidence="3" id="KW-1185">Reference proteome</keyword>
<accession>A0A1Y5U1X0</accession>
<reference evidence="2 3" key="1">
    <citation type="submission" date="2017-03" db="EMBL/GenBank/DDBJ databases">
        <authorList>
            <person name="Afonso C.L."/>
            <person name="Miller P.J."/>
            <person name="Scott M.A."/>
            <person name="Spackman E."/>
            <person name="Goraichik I."/>
            <person name="Dimitrov K.M."/>
            <person name="Suarez D.L."/>
            <person name="Swayne D.E."/>
        </authorList>
    </citation>
    <scope>NUCLEOTIDE SEQUENCE [LARGE SCALE GENOMIC DNA]</scope>
    <source>
        <strain evidence="2 3">CECT 7023</strain>
    </source>
</reference>